<dbReference type="EMBL" id="CP034209">
    <property type="protein sequence ID" value="QBZ64715.1"/>
    <property type="molecule type" value="Genomic_DNA"/>
</dbReference>
<feature type="domain" description="CID" evidence="2">
    <location>
        <begin position="25"/>
        <end position="185"/>
    </location>
</feature>
<dbReference type="Proteomes" id="UP000294847">
    <property type="component" value="Chromosome 6"/>
</dbReference>
<feature type="region of interest" description="Disordered" evidence="1">
    <location>
        <begin position="185"/>
        <end position="215"/>
    </location>
</feature>
<dbReference type="PROSITE" id="PS51391">
    <property type="entry name" value="CID"/>
    <property type="match status" value="1"/>
</dbReference>
<dbReference type="PANTHER" id="PTHR12323:SF0">
    <property type="entry name" value="CALCIUM HOMEOSTASIS ENDOPLASMIC RETICULUM PROTEIN"/>
    <property type="match status" value="1"/>
</dbReference>
<feature type="region of interest" description="Disordered" evidence="1">
    <location>
        <begin position="551"/>
        <end position="599"/>
    </location>
</feature>
<dbReference type="AlphaFoldDB" id="A0A4P7NQQ5"/>
<feature type="compositionally biased region" description="Basic and acidic residues" evidence="1">
    <location>
        <begin position="200"/>
        <end position="210"/>
    </location>
</feature>
<dbReference type="InterPro" id="IPR006569">
    <property type="entry name" value="CID_dom"/>
</dbReference>
<dbReference type="PANTHER" id="PTHR12323">
    <property type="entry name" value="SR-RELATED CTD ASSOCIATED FACTOR 6"/>
    <property type="match status" value="1"/>
</dbReference>
<dbReference type="GO" id="GO:0048471">
    <property type="term" value="C:perinuclear region of cytoplasm"/>
    <property type="evidence" value="ECO:0007669"/>
    <property type="project" value="TreeGrafter"/>
</dbReference>
<accession>A0A4P7NQQ5</accession>
<dbReference type="InterPro" id="IPR008942">
    <property type="entry name" value="ENTH_VHS"/>
</dbReference>
<reference evidence="3 4" key="1">
    <citation type="journal article" date="2019" name="Mol. Biol. Evol.">
        <title>Blast fungal genomes show frequent chromosomal changes, gene gains and losses, and effector gene turnover.</title>
        <authorList>
            <person name="Gomez Luciano L.B."/>
            <person name="Jason Tsai I."/>
            <person name="Chuma I."/>
            <person name="Tosa Y."/>
            <person name="Chen Y.H."/>
            <person name="Li J.Y."/>
            <person name="Li M.Y."/>
            <person name="Jade Lu M.Y."/>
            <person name="Nakayashiki H."/>
            <person name="Li W.H."/>
        </authorList>
    </citation>
    <scope>NUCLEOTIDE SEQUENCE [LARGE SCALE GENOMIC DNA]</scope>
    <source>
        <strain evidence="3">MZ5-1-6</strain>
    </source>
</reference>
<name>A0A4P7NQQ5_PYROR</name>
<dbReference type="Pfam" id="PF04818">
    <property type="entry name" value="CID"/>
    <property type="match status" value="1"/>
</dbReference>
<dbReference type="GO" id="GO:0006874">
    <property type="term" value="P:intracellular calcium ion homeostasis"/>
    <property type="evidence" value="ECO:0007669"/>
    <property type="project" value="TreeGrafter"/>
</dbReference>
<protein>
    <recommendedName>
        <fullName evidence="2">CID domain-containing protein</fullName>
    </recommendedName>
</protein>
<proteinExistence type="predicted"/>
<evidence type="ECO:0000256" key="1">
    <source>
        <dbReference type="SAM" id="MobiDB-lite"/>
    </source>
</evidence>
<organism evidence="3 4">
    <name type="scientific">Pyricularia oryzae</name>
    <name type="common">Rice blast fungus</name>
    <name type="synonym">Magnaporthe oryzae</name>
    <dbReference type="NCBI Taxonomy" id="318829"/>
    <lineage>
        <taxon>Eukaryota</taxon>
        <taxon>Fungi</taxon>
        <taxon>Dikarya</taxon>
        <taxon>Ascomycota</taxon>
        <taxon>Pezizomycotina</taxon>
        <taxon>Sordariomycetes</taxon>
        <taxon>Sordariomycetidae</taxon>
        <taxon>Magnaporthales</taxon>
        <taxon>Pyriculariaceae</taxon>
        <taxon>Pyricularia</taxon>
    </lineage>
</organism>
<evidence type="ECO:0000259" key="2">
    <source>
        <dbReference type="PROSITE" id="PS51391"/>
    </source>
</evidence>
<feature type="compositionally biased region" description="Basic and acidic residues" evidence="1">
    <location>
        <begin position="354"/>
        <end position="369"/>
    </location>
</feature>
<evidence type="ECO:0000313" key="4">
    <source>
        <dbReference type="Proteomes" id="UP000294847"/>
    </source>
</evidence>
<dbReference type="Gene3D" id="1.25.40.90">
    <property type="match status" value="1"/>
</dbReference>
<feature type="compositionally biased region" description="Basic and acidic residues" evidence="1">
    <location>
        <begin position="429"/>
        <end position="442"/>
    </location>
</feature>
<evidence type="ECO:0000313" key="3">
    <source>
        <dbReference type="EMBL" id="QBZ64715.1"/>
    </source>
</evidence>
<feature type="compositionally biased region" description="Gly residues" evidence="1">
    <location>
        <begin position="574"/>
        <end position="599"/>
    </location>
</feature>
<feature type="region of interest" description="Disordered" evidence="1">
    <location>
        <begin position="335"/>
        <end position="475"/>
    </location>
</feature>
<feature type="compositionally biased region" description="Polar residues" evidence="1">
    <location>
        <begin position="556"/>
        <end position="566"/>
    </location>
</feature>
<sequence>MASPQLVIAKASFSAVLLRPDPTSCSRDEIEHFHTLLNTAITRCSPANVQKCKQWILSNLATSPARAAALGKYLVALVDSLSTSTSTASDASIATKKPSTKRRRLHVLYIINDVLHHTRKRQNEDSFVCGIEPSLPTLFKSAASFTHAPKHIKKLNELVNIWNTQNYVRDPEISNQLLDAIVRGQEAAPESSRDAPGTETGRDSTKKSSKEVPFVMPATHGDPSTAWYDLPAGNWLPVLEPNSTRPMNPALIKPLQLASGPADKGLVDAVSRLLARVDRIYGKDVRLADNDTPGEYPAVDIDQMGERVELDEITGEVLDGETYYGWSRAFCKKMKARRQGRKPQNPSSRSRSQSSRDSRSLSRGRDRGRSRSSRSRSTSPQNFKRRRVSQSRSCSSRSHSKGGRANRNRDYSSDRSRRRSRSYSPSRSRSRDPRQRSQDGPRRSASPGYSPPPANAAALPPPTPTGAAPGNYNTMTVPQFPPPLLPMQFTPMPGMPMPMPQLHQGYGAMQTQGSGPPQMPGFPGLWPPPPPQPQFAMHNQQQQAWAWGGAPMPPHHQQQPYRNQQPGIGYQNHGRGGANNNGSFRGRGGYNQNRGGRGW</sequence>
<feature type="compositionally biased region" description="Pro residues" evidence="1">
    <location>
        <begin position="449"/>
        <end position="464"/>
    </location>
</feature>
<gene>
    <name evidence="3" type="ORF">PoMZ_06414</name>
</gene>